<proteinExistence type="inferred from homology"/>
<keyword evidence="1 7" id="KW-0963">Cytoplasm</keyword>
<dbReference type="Pfam" id="PF09179">
    <property type="entry name" value="TilS"/>
    <property type="match status" value="1"/>
</dbReference>
<keyword evidence="3 7" id="KW-0819">tRNA processing</keyword>
<evidence type="ECO:0000313" key="10">
    <source>
        <dbReference type="EMBL" id="NKZ00996.1"/>
    </source>
</evidence>
<comment type="caution">
    <text evidence="10">The sequence shown here is derived from an EMBL/GenBank/DDBJ whole genome shotgun (WGS) entry which is preliminary data.</text>
</comment>
<keyword evidence="5 7" id="KW-0067">ATP-binding</keyword>
<feature type="domain" description="tRNA(Ile)-lysidine synthase substrate-binding" evidence="9">
    <location>
        <begin position="268"/>
        <end position="329"/>
    </location>
</feature>
<protein>
    <recommendedName>
        <fullName evidence="7">tRNA(Ile)-lysidine synthase</fullName>
        <ecNumber evidence="7">6.3.4.19</ecNumber>
    </recommendedName>
    <alternativeName>
        <fullName evidence="7">tRNA(Ile)-2-lysyl-cytidine synthase</fullName>
    </alternativeName>
    <alternativeName>
        <fullName evidence="7">tRNA(Ile)-lysidine synthetase</fullName>
    </alternativeName>
</protein>
<dbReference type="AlphaFoldDB" id="A0A7X6MK68"/>
<keyword evidence="2 7" id="KW-0436">Ligase</keyword>
<dbReference type="RefSeq" id="WP_061081545.1">
    <property type="nucleotide sequence ID" value="NZ_JAAXPG010000030.1"/>
</dbReference>
<dbReference type="PANTHER" id="PTHR43033">
    <property type="entry name" value="TRNA(ILE)-LYSIDINE SYNTHASE-RELATED"/>
    <property type="match status" value="1"/>
</dbReference>
<dbReference type="InterPro" id="IPR015262">
    <property type="entry name" value="tRNA_Ile_lys_synt_subst-bd"/>
</dbReference>
<dbReference type="SUPFAM" id="SSF82829">
    <property type="entry name" value="MesJ substrate recognition domain-like"/>
    <property type="match status" value="1"/>
</dbReference>
<dbReference type="InterPro" id="IPR012094">
    <property type="entry name" value="tRNA_Ile_lys_synt"/>
</dbReference>
<evidence type="ECO:0000256" key="6">
    <source>
        <dbReference type="ARBA" id="ARBA00048539"/>
    </source>
</evidence>
<dbReference type="InterPro" id="IPR012795">
    <property type="entry name" value="tRNA_Ile_lys_synt_N"/>
</dbReference>
<dbReference type="Pfam" id="PF01171">
    <property type="entry name" value="ATP_bind_3"/>
    <property type="match status" value="1"/>
</dbReference>
<reference evidence="10 11" key="1">
    <citation type="submission" date="2020-04" db="EMBL/GenBank/DDBJ databases">
        <title>MicrobeNet Type strains.</title>
        <authorList>
            <person name="Nicholson A.C."/>
        </authorList>
    </citation>
    <scope>NUCLEOTIDE SEQUENCE [LARGE SCALE GENOMIC DNA]</scope>
    <source>
        <strain evidence="10 11">ATCC 23612</strain>
    </source>
</reference>
<gene>
    <name evidence="7 10" type="primary">tilS</name>
    <name evidence="10" type="ORF">HGB44_25495</name>
</gene>
<dbReference type="PANTHER" id="PTHR43033:SF1">
    <property type="entry name" value="TRNA(ILE)-LYSIDINE SYNTHASE-RELATED"/>
    <property type="match status" value="1"/>
</dbReference>
<name>A0A7X6MK68_9ACTN</name>
<organism evidence="10 11">
    <name type="scientific">Nocardiopsis alborubida</name>
    <dbReference type="NCBI Taxonomy" id="146802"/>
    <lineage>
        <taxon>Bacteria</taxon>
        <taxon>Bacillati</taxon>
        <taxon>Actinomycetota</taxon>
        <taxon>Actinomycetes</taxon>
        <taxon>Streptosporangiales</taxon>
        <taxon>Nocardiopsidaceae</taxon>
        <taxon>Nocardiopsis</taxon>
    </lineage>
</organism>
<comment type="subcellular location">
    <subcellularLocation>
        <location evidence="7">Cytoplasm</location>
    </subcellularLocation>
</comment>
<dbReference type="Gene3D" id="1.20.59.20">
    <property type="match status" value="1"/>
</dbReference>
<feature type="domain" description="tRNA(Ile)-lysidine/2-thiocytidine synthase N-terminal" evidence="8">
    <location>
        <begin position="28"/>
        <end position="203"/>
    </location>
</feature>
<dbReference type="NCBIfam" id="TIGR02432">
    <property type="entry name" value="lysidine_TilS_N"/>
    <property type="match status" value="1"/>
</dbReference>
<dbReference type="EC" id="6.3.4.19" evidence="7"/>
<dbReference type="GO" id="GO:0006400">
    <property type="term" value="P:tRNA modification"/>
    <property type="evidence" value="ECO:0007669"/>
    <property type="project" value="UniProtKB-UniRule"/>
</dbReference>
<evidence type="ECO:0000256" key="7">
    <source>
        <dbReference type="HAMAP-Rule" id="MF_01161"/>
    </source>
</evidence>
<evidence type="ECO:0000259" key="9">
    <source>
        <dbReference type="Pfam" id="PF09179"/>
    </source>
</evidence>
<comment type="catalytic activity">
    <reaction evidence="6 7">
        <text>cytidine(34) in tRNA(Ile2) + L-lysine + ATP = lysidine(34) in tRNA(Ile2) + AMP + diphosphate + H(+)</text>
        <dbReference type="Rhea" id="RHEA:43744"/>
        <dbReference type="Rhea" id="RHEA-COMP:10625"/>
        <dbReference type="Rhea" id="RHEA-COMP:10670"/>
        <dbReference type="ChEBI" id="CHEBI:15378"/>
        <dbReference type="ChEBI" id="CHEBI:30616"/>
        <dbReference type="ChEBI" id="CHEBI:32551"/>
        <dbReference type="ChEBI" id="CHEBI:33019"/>
        <dbReference type="ChEBI" id="CHEBI:82748"/>
        <dbReference type="ChEBI" id="CHEBI:83665"/>
        <dbReference type="ChEBI" id="CHEBI:456215"/>
        <dbReference type="EC" id="6.3.4.19"/>
    </reaction>
</comment>
<dbReference type="InterPro" id="IPR014729">
    <property type="entry name" value="Rossmann-like_a/b/a_fold"/>
</dbReference>
<evidence type="ECO:0000256" key="1">
    <source>
        <dbReference type="ARBA" id="ARBA00022490"/>
    </source>
</evidence>
<dbReference type="Proteomes" id="UP000553209">
    <property type="component" value="Unassembled WGS sequence"/>
</dbReference>
<comment type="similarity">
    <text evidence="7">Belongs to the tRNA(Ile)-lysidine synthase family.</text>
</comment>
<dbReference type="HAMAP" id="MF_01161">
    <property type="entry name" value="tRNA_Ile_lys_synt"/>
    <property type="match status" value="1"/>
</dbReference>
<evidence type="ECO:0000313" key="11">
    <source>
        <dbReference type="Proteomes" id="UP000553209"/>
    </source>
</evidence>
<evidence type="ECO:0000256" key="5">
    <source>
        <dbReference type="ARBA" id="ARBA00022840"/>
    </source>
</evidence>
<dbReference type="CDD" id="cd01992">
    <property type="entry name" value="TilS_N"/>
    <property type="match status" value="1"/>
</dbReference>
<accession>A0A7X6MK68</accession>
<evidence type="ECO:0000256" key="3">
    <source>
        <dbReference type="ARBA" id="ARBA00022694"/>
    </source>
</evidence>
<dbReference type="GO" id="GO:0005524">
    <property type="term" value="F:ATP binding"/>
    <property type="evidence" value="ECO:0007669"/>
    <property type="project" value="UniProtKB-UniRule"/>
</dbReference>
<comment type="domain">
    <text evidence="7">The N-terminal region contains the highly conserved SGGXDS motif, predicted to be a P-loop motif involved in ATP binding.</text>
</comment>
<keyword evidence="11" id="KW-1185">Reference proteome</keyword>
<sequence>MSGPHPAVAAVRSAVRRVLRDLPADTTALVACSGGADSLALAGAVAFEAPRVGRAAGAVTVDHGLQEGSAQRAEAVAKVLDGLGLDPVLVRTVRVTGPGGPEASARRARYEALDGAVADRAPAVVLLGHTLDDQAETVLLGLARGSGARSLAGMAPRTGHRLRPLLDLDRATVREACARMGLDAWEDPHNLDPRFARSRVRHEALPALERALGPGIAAALARTAGMLRADADTLDLLADGLFEEASAPGDGDRRDGDRGDARAVGPALAVAPLERAPESLRTRVLRRAALAAGCPASALTARHVRELDRLVTAWRGQAHIDLPGGVRGLRVAGRVRFEG</sequence>
<dbReference type="GO" id="GO:0032267">
    <property type="term" value="F:tRNA(Ile)-lysidine synthase activity"/>
    <property type="evidence" value="ECO:0007669"/>
    <property type="project" value="UniProtKB-EC"/>
</dbReference>
<dbReference type="SUPFAM" id="SSF52402">
    <property type="entry name" value="Adenine nucleotide alpha hydrolases-like"/>
    <property type="match status" value="1"/>
</dbReference>
<keyword evidence="4 7" id="KW-0547">Nucleotide-binding</keyword>
<evidence type="ECO:0000256" key="4">
    <source>
        <dbReference type="ARBA" id="ARBA00022741"/>
    </source>
</evidence>
<comment type="function">
    <text evidence="7">Ligates lysine onto the cytidine present at position 34 of the AUA codon-specific tRNA(Ile) that contains the anticodon CAU, in an ATP-dependent manner. Cytidine is converted to lysidine, thus changing the amino acid specificity of the tRNA from methionine to isoleucine.</text>
</comment>
<dbReference type="EMBL" id="JAAXPG010000030">
    <property type="protein sequence ID" value="NKZ00996.1"/>
    <property type="molecule type" value="Genomic_DNA"/>
</dbReference>
<dbReference type="Gene3D" id="3.40.50.620">
    <property type="entry name" value="HUPs"/>
    <property type="match status" value="1"/>
</dbReference>
<evidence type="ECO:0000256" key="2">
    <source>
        <dbReference type="ARBA" id="ARBA00022598"/>
    </source>
</evidence>
<dbReference type="GO" id="GO:0005737">
    <property type="term" value="C:cytoplasm"/>
    <property type="evidence" value="ECO:0007669"/>
    <property type="project" value="UniProtKB-SubCell"/>
</dbReference>
<dbReference type="InterPro" id="IPR011063">
    <property type="entry name" value="TilS/TtcA_N"/>
</dbReference>
<evidence type="ECO:0000259" key="8">
    <source>
        <dbReference type="Pfam" id="PF01171"/>
    </source>
</evidence>
<feature type="binding site" evidence="7">
    <location>
        <begin position="33"/>
        <end position="38"/>
    </location>
    <ligand>
        <name>ATP</name>
        <dbReference type="ChEBI" id="CHEBI:30616"/>
    </ligand>
</feature>